<reference evidence="1" key="1">
    <citation type="submission" date="2021-04" db="EMBL/GenBank/DDBJ databases">
        <authorList>
            <person name="Hartkoorn R.C."/>
            <person name="Beaudoing E."/>
            <person name="Hot D."/>
        </authorList>
    </citation>
    <scope>NUCLEOTIDE SEQUENCE</scope>
    <source>
        <strain evidence="1">NRRL B-16292</strain>
    </source>
</reference>
<dbReference type="RefSeq" id="WP_259864279.1">
    <property type="nucleotide sequence ID" value="NZ_BAAAST010000036.1"/>
</dbReference>
<name>A0ABY5W8L8_9ACTN</name>
<organism evidence="1 2">
    <name type="scientific">Dactylosporangium fulvum</name>
    <dbReference type="NCBI Taxonomy" id="53359"/>
    <lineage>
        <taxon>Bacteria</taxon>
        <taxon>Bacillati</taxon>
        <taxon>Actinomycetota</taxon>
        <taxon>Actinomycetes</taxon>
        <taxon>Micromonosporales</taxon>
        <taxon>Micromonosporaceae</taxon>
        <taxon>Dactylosporangium</taxon>
    </lineage>
</organism>
<evidence type="ECO:0000313" key="1">
    <source>
        <dbReference type="EMBL" id="UWP85902.1"/>
    </source>
</evidence>
<dbReference type="Proteomes" id="UP001059617">
    <property type="component" value="Chromosome"/>
</dbReference>
<dbReference type="EMBL" id="CP073720">
    <property type="protein sequence ID" value="UWP85902.1"/>
    <property type="molecule type" value="Genomic_DNA"/>
</dbReference>
<keyword evidence="2" id="KW-1185">Reference proteome</keyword>
<protein>
    <submittedName>
        <fullName evidence="1">DUF433 domain-containing protein</fullName>
    </submittedName>
</protein>
<evidence type="ECO:0000313" key="2">
    <source>
        <dbReference type="Proteomes" id="UP001059617"/>
    </source>
</evidence>
<accession>A0ABY5W8L8</accession>
<reference evidence="1" key="2">
    <citation type="submission" date="2022-09" db="EMBL/GenBank/DDBJ databases">
        <title>Biosynthetic gene clusters of Dactylosporangioum fulvum.</title>
        <authorList>
            <person name="Caradec T."/>
        </authorList>
    </citation>
    <scope>NUCLEOTIDE SEQUENCE</scope>
    <source>
        <strain evidence="1">NRRL B-16292</strain>
    </source>
</reference>
<gene>
    <name evidence="1" type="ORF">Dfulv_17285</name>
</gene>
<sequence length="176" mass="19462">MATIEDRKQAQQGHVHTLLRLIDEGEISSIGDDYWYVYDDTAPQGYRLYDVDRLIERGLAKPEGYYAVHLTGGMTDLTARPVITTDPAVNWGRPHIAGAPVESVADAYLAGDDAADAYSLTRHQLLTALWHAGMRGPKRHRRALGKWAELTAYPVLAGWDKSTPVEDVPLPEVPDA</sequence>
<proteinExistence type="predicted"/>